<organism evidence="1 2">
    <name type="scientific">Ensete ventricosum</name>
    <name type="common">Abyssinian banana</name>
    <name type="synonym">Musa ensete</name>
    <dbReference type="NCBI Taxonomy" id="4639"/>
    <lineage>
        <taxon>Eukaryota</taxon>
        <taxon>Viridiplantae</taxon>
        <taxon>Streptophyta</taxon>
        <taxon>Embryophyta</taxon>
        <taxon>Tracheophyta</taxon>
        <taxon>Spermatophyta</taxon>
        <taxon>Magnoliopsida</taxon>
        <taxon>Liliopsida</taxon>
        <taxon>Zingiberales</taxon>
        <taxon>Musaceae</taxon>
        <taxon>Ensete</taxon>
    </lineage>
</organism>
<name>A0A426YE97_ENSVE</name>
<reference evidence="1 2" key="1">
    <citation type="journal article" date="2014" name="Agronomy (Basel)">
        <title>A Draft Genome Sequence for Ensete ventricosum, the Drought-Tolerant Tree Against Hunger.</title>
        <authorList>
            <person name="Harrison J."/>
            <person name="Moore K.A."/>
            <person name="Paszkiewicz K."/>
            <person name="Jones T."/>
            <person name="Grant M."/>
            <person name="Ambacheew D."/>
            <person name="Muzemil S."/>
            <person name="Studholme D.J."/>
        </authorList>
    </citation>
    <scope>NUCLEOTIDE SEQUENCE [LARGE SCALE GENOMIC DNA]</scope>
</reference>
<evidence type="ECO:0000313" key="2">
    <source>
        <dbReference type="Proteomes" id="UP000287651"/>
    </source>
</evidence>
<dbReference type="EMBL" id="AMZH03012982">
    <property type="protein sequence ID" value="RRT50048.1"/>
    <property type="molecule type" value="Genomic_DNA"/>
</dbReference>
<evidence type="ECO:0000313" key="1">
    <source>
        <dbReference type="EMBL" id="RRT50048.1"/>
    </source>
</evidence>
<proteinExistence type="predicted"/>
<protein>
    <submittedName>
        <fullName evidence="1">Uncharacterized protein</fullName>
    </submittedName>
</protein>
<sequence length="110" mass="12160">MGSPRWVVSPFEETKEREREIQEKAPLAVLLEGGFIPMEEELVCTFRLTSVVTSGVAESYGEPTGVVVWDEDVVRHAVLMAYGGGVGWRSVRTLPPRMLNLSLTWSPGPT</sequence>
<gene>
    <name evidence="1" type="ORF">B296_00027116</name>
</gene>
<dbReference type="AlphaFoldDB" id="A0A426YE97"/>
<accession>A0A426YE97</accession>
<dbReference type="Proteomes" id="UP000287651">
    <property type="component" value="Unassembled WGS sequence"/>
</dbReference>
<comment type="caution">
    <text evidence="1">The sequence shown here is derived from an EMBL/GenBank/DDBJ whole genome shotgun (WGS) entry which is preliminary data.</text>
</comment>